<evidence type="ECO:0000256" key="4">
    <source>
        <dbReference type="ARBA" id="ARBA00022989"/>
    </source>
</evidence>
<name>A0AAP2RIP3_9FIRM</name>
<dbReference type="RefSeq" id="WP_231061555.1">
    <property type="nucleotide sequence ID" value="NZ_JAJNOR010000001.1"/>
</dbReference>
<feature type="transmembrane region" description="Helical" evidence="6">
    <location>
        <begin position="46"/>
        <end position="69"/>
    </location>
</feature>
<gene>
    <name evidence="7" type="ORF">LQE92_03250</name>
</gene>
<proteinExistence type="predicted"/>
<dbReference type="AlphaFoldDB" id="A0AAP2RIP3"/>
<organism evidence="7 8">
    <name type="scientific">Lientehia hominis</name>
    <dbReference type="NCBI Taxonomy" id="2897778"/>
    <lineage>
        <taxon>Bacteria</taxon>
        <taxon>Bacillati</taxon>
        <taxon>Bacillota</taxon>
        <taxon>Clostridia</taxon>
        <taxon>Lachnospirales</taxon>
        <taxon>Lachnospiraceae</taxon>
        <taxon>Lientehia</taxon>
    </lineage>
</organism>
<dbReference type="InterPro" id="IPR001851">
    <property type="entry name" value="ABC_transp_permease"/>
</dbReference>
<feature type="transmembrane region" description="Helical" evidence="6">
    <location>
        <begin position="172"/>
        <end position="193"/>
    </location>
</feature>
<dbReference type="Pfam" id="PF02653">
    <property type="entry name" value="BPD_transp_2"/>
    <property type="match status" value="1"/>
</dbReference>
<reference evidence="7 8" key="1">
    <citation type="submission" date="2021-11" db="EMBL/GenBank/DDBJ databases">
        <title>Lacrimispora sp. nov. NSJ-141 isolated from human feces.</title>
        <authorList>
            <person name="Abdugheni R."/>
        </authorList>
    </citation>
    <scope>NUCLEOTIDE SEQUENCE [LARGE SCALE GENOMIC DNA]</scope>
    <source>
        <strain evidence="7 8">NSJ-141</strain>
    </source>
</reference>
<evidence type="ECO:0000313" key="7">
    <source>
        <dbReference type="EMBL" id="MCD2491640.1"/>
    </source>
</evidence>
<comment type="subcellular location">
    <subcellularLocation>
        <location evidence="1">Cell membrane</location>
        <topology evidence="1">Multi-pass membrane protein</topology>
    </subcellularLocation>
</comment>
<evidence type="ECO:0000256" key="3">
    <source>
        <dbReference type="ARBA" id="ARBA00022692"/>
    </source>
</evidence>
<evidence type="ECO:0000256" key="5">
    <source>
        <dbReference type="ARBA" id="ARBA00023136"/>
    </source>
</evidence>
<protein>
    <submittedName>
        <fullName evidence="7">ABC transporter permease</fullName>
    </submittedName>
</protein>
<dbReference type="GO" id="GO:0005886">
    <property type="term" value="C:plasma membrane"/>
    <property type="evidence" value="ECO:0007669"/>
    <property type="project" value="UniProtKB-SubCell"/>
</dbReference>
<feature type="transmembrane region" description="Helical" evidence="6">
    <location>
        <begin position="225"/>
        <end position="246"/>
    </location>
</feature>
<feature type="transmembrane region" description="Helical" evidence="6">
    <location>
        <begin position="303"/>
        <end position="321"/>
    </location>
</feature>
<dbReference type="EMBL" id="JAJNOR010000001">
    <property type="protein sequence ID" value="MCD2491640.1"/>
    <property type="molecule type" value="Genomic_DNA"/>
</dbReference>
<dbReference type="GO" id="GO:0022857">
    <property type="term" value="F:transmembrane transporter activity"/>
    <property type="evidence" value="ECO:0007669"/>
    <property type="project" value="InterPro"/>
</dbReference>
<feature type="transmembrane region" description="Helical" evidence="6">
    <location>
        <begin position="16"/>
        <end position="40"/>
    </location>
</feature>
<feature type="transmembrane region" description="Helical" evidence="6">
    <location>
        <begin position="76"/>
        <end position="95"/>
    </location>
</feature>
<keyword evidence="5 6" id="KW-0472">Membrane</keyword>
<keyword evidence="8" id="KW-1185">Reference proteome</keyword>
<evidence type="ECO:0000256" key="2">
    <source>
        <dbReference type="ARBA" id="ARBA00022475"/>
    </source>
</evidence>
<evidence type="ECO:0000256" key="1">
    <source>
        <dbReference type="ARBA" id="ARBA00004651"/>
    </source>
</evidence>
<dbReference type="Proteomes" id="UP001299265">
    <property type="component" value="Unassembled WGS sequence"/>
</dbReference>
<dbReference type="PANTHER" id="PTHR32196">
    <property type="entry name" value="ABC TRANSPORTER PERMEASE PROTEIN YPHD-RELATED-RELATED"/>
    <property type="match status" value="1"/>
</dbReference>
<dbReference type="CDD" id="cd06579">
    <property type="entry name" value="TM_PBP1_transp_AraH_like"/>
    <property type="match status" value="1"/>
</dbReference>
<keyword evidence="4 6" id="KW-1133">Transmembrane helix</keyword>
<accession>A0AAP2RIP3</accession>
<evidence type="ECO:0000313" key="8">
    <source>
        <dbReference type="Proteomes" id="UP001299265"/>
    </source>
</evidence>
<feature type="transmembrane region" description="Helical" evidence="6">
    <location>
        <begin position="101"/>
        <end position="119"/>
    </location>
</feature>
<keyword evidence="3 6" id="KW-0812">Transmembrane</keyword>
<comment type="caution">
    <text evidence="7">The sequence shown here is derived from an EMBL/GenBank/DDBJ whole genome shotgun (WGS) entry which is preliminary data.</text>
</comment>
<keyword evidence="2" id="KW-1003">Cell membrane</keyword>
<feature type="transmembrane region" description="Helical" evidence="6">
    <location>
        <begin position="258"/>
        <end position="291"/>
    </location>
</feature>
<evidence type="ECO:0000256" key="6">
    <source>
        <dbReference type="SAM" id="Phobius"/>
    </source>
</evidence>
<sequence>MNNSNSVKNKIARTKFANFLGSMAGLFGLIIIFSVLTRTFLTVDNFISICLSVAVYATLACGISFVLIIGGAELSAGSVVGVSGAVFCVSLRAGIPAFACILITLACGMLCGLFNGFLVTKMHLIPFIATLGTQYIFRGATYIISNGSSISVREVASEGDLPVLKFIGSGKILGIPMLVYIMVICAIILSIVLSKTVLGRKIFATGSNVEAARLSGINTDKITTIAYMFSGGMAGLAGVMLTTRLLSAQPTAGMSFELEGIAASVIGGVSMMGGQGTIPGAVMGAFIVGIMRNGLNLMGVNTFWQQIITGVIIIVAVWADIMRRRREASKK</sequence>